<feature type="compositionally biased region" description="Basic and acidic residues" evidence="1">
    <location>
        <begin position="658"/>
        <end position="667"/>
    </location>
</feature>
<organism evidence="3 4">
    <name type="scientific">Phialemonium atrogriseum</name>
    <dbReference type="NCBI Taxonomy" id="1093897"/>
    <lineage>
        <taxon>Eukaryota</taxon>
        <taxon>Fungi</taxon>
        <taxon>Dikarya</taxon>
        <taxon>Ascomycota</taxon>
        <taxon>Pezizomycotina</taxon>
        <taxon>Sordariomycetes</taxon>
        <taxon>Sordariomycetidae</taxon>
        <taxon>Cephalothecales</taxon>
        <taxon>Cephalothecaceae</taxon>
        <taxon>Phialemonium</taxon>
    </lineage>
</organism>
<dbReference type="InterPro" id="IPR027417">
    <property type="entry name" value="P-loop_NTPase"/>
</dbReference>
<dbReference type="Gene3D" id="3.40.50.300">
    <property type="entry name" value="P-loop containing nucleotide triphosphate hydrolases"/>
    <property type="match status" value="1"/>
</dbReference>
<dbReference type="Pfam" id="PF22942">
    <property type="entry name" value="DUF7025"/>
    <property type="match status" value="1"/>
</dbReference>
<comment type="caution">
    <text evidence="3">The sequence shown here is derived from an EMBL/GenBank/DDBJ whole genome shotgun (WGS) entry which is preliminary data.</text>
</comment>
<protein>
    <submittedName>
        <fullName evidence="3">Aaa family protein</fullName>
    </submittedName>
</protein>
<dbReference type="GO" id="GO:0005524">
    <property type="term" value="F:ATP binding"/>
    <property type="evidence" value="ECO:0007669"/>
    <property type="project" value="InterPro"/>
</dbReference>
<feature type="compositionally biased region" description="Acidic residues" evidence="1">
    <location>
        <begin position="703"/>
        <end position="719"/>
    </location>
</feature>
<evidence type="ECO:0000313" key="3">
    <source>
        <dbReference type="EMBL" id="KAK1767797.1"/>
    </source>
</evidence>
<dbReference type="GeneID" id="85314643"/>
<feature type="compositionally biased region" description="Basic and acidic residues" evidence="1">
    <location>
        <begin position="372"/>
        <end position="381"/>
    </location>
</feature>
<evidence type="ECO:0000259" key="2">
    <source>
        <dbReference type="SMART" id="SM00382"/>
    </source>
</evidence>
<evidence type="ECO:0000256" key="1">
    <source>
        <dbReference type="SAM" id="MobiDB-lite"/>
    </source>
</evidence>
<gene>
    <name evidence="3" type="ORF">QBC33DRAFT_585867</name>
</gene>
<dbReference type="Pfam" id="PF00004">
    <property type="entry name" value="AAA"/>
    <property type="match status" value="1"/>
</dbReference>
<name>A0AAJ0C326_9PEZI</name>
<dbReference type="RefSeq" id="XP_060284010.1">
    <property type="nucleotide sequence ID" value="XM_060431456.1"/>
</dbReference>
<accession>A0AAJ0C326</accession>
<dbReference type="PANTHER" id="PTHR46411">
    <property type="entry name" value="FAMILY ATPASE, PUTATIVE-RELATED"/>
    <property type="match status" value="1"/>
</dbReference>
<sequence>MHFRLLTREDISETAWKWRCKVSRLFKRSDKTLADFSSGSSFLNDPKRGAAADGDKVEDGKDANFGATPAVKTLYERRNSSDSWIDWVDYPPKQLSRSAAKSQDRVAIKVYKVRDLEKPALGGRFSLKYFRIDIQNPQLVAALEDILKKEDLHLDVNEIASFREPFRPLYFCYDDIVAKYKRLVEGDSLKTHMLLLIKVIDDLFSDIRTKKKNLLASGLVSYKLAWTYFPRDCEVISWGNNGEFLVRVVETLVRWTSPGSSSLIIRCKVLRFNGEAFIWDDAELDIPEFEGNKPIKDLSHYPLCFVEDVEETKKRLTARGERVLGYQGLTYCTYSGIGIYREEKKMEKHNVDGRILIDVVGFNKHHLAQGPRDGKDPDSRKNTVRGTGRPGGDPRADVKAKGKAMVAKRLSVEEQQKNKEAMLAKEQDLMFIVPLIEGYALKNKLWLSFYVEDIRPMVWNDRAFDHLVYDEQQKDLVLSFVENHNNANMKMGDVIVGKGEGLIILLSGPPGTGKTLTAEAAPPQVADRTHRPLFYLQAEDLGISAFTLGANVKRVFEMATEWDAVILLDEADVFMAERSPHDIARNELVSIFLRELEYFRGIIFLTTNLYSTIDSAFRSRVSLHLLFKPLTLEAREKVWRKFLDRLPREAKVQEVKEVEEAEVHEVEEVNESEDAEPGELGDGGASEAAPDTPDPAANGVVHDDDDNDNGGANTEDEAVGEPKHHELADEDIMELAAWHLNGREIKNAVKMVKSWCDYKGYGLTLARLENGIRVTSPHASKHTHENDTSIYDE</sequence>
<proteinExistence type="predicted"/>
<dbReference type="InterPro" id="IPR003959">
    <property type="entry name" value="ATPase_AAA_core"/>
</dbReference>
<dbReference type="CDD" id="cd19481">
    <property type="entry name" value="RecA-like_protease"/>
    <property type="match status" value="1"/>
</dbReference>
<feature type="region of interest" description="Disordered" evidence="1">
    <location>
        <begin position="366"/>
        <end position="400"/>
    </location>
</feature>
<feature type="compositionally biased region" description="Acidic residues" evidence="1">
    <location>
        <begin position="668"/>
        <end position="679"/>
    </location>
</feature>
<dbReference type="AlphaFoldDB" id="A0AAJ0C326"/>
<dbReference type="GO" id="GO:0016887">
    <property type="term" value="F:ATP hydrolysis activity"/>
    <property type="evidence" value="ECO:0007669"/>
    <property type="project" value="InterPro"/>
</dbReference>
<reference evidence="3" key="1">
    <citation type="submission" date="2023-06" db="EMBL/GenBank/DDBJ databases">
        <title>Genome-scale phylogeny and comparative genomics of the fungal order Sordariales.</title>
        <authorList>
            <consortium name="Lawrence Berkeley National Laboratory"/>
            <person name="Hensen N."/>
            <person name="Bonometti L."/>
            <person name="Westerberg I."/>
            <person name="Brannstrom I.O."/>
            <person name="Guillou S."/>
            <person name="Cros-Aarteil S."/>
            <person name="Calhoun S."/>
            <person name="Haridas S."/>
            <person name="Kuo A."/>
            <person name="Mondo S."/>
            <person name="Pangilinan J."/>
            <person name="Riley R."/>
            <person name="Labutti K."/>
            <person name="Andreopoulos B."/>
            <person name="Lipzen A."/>
            <person name="Chen C."/>
            <person name="Yanf M."/>
            <person name="Daum C."/>
            <person name="Ng V."/>
            <person name="Clum A."/>
            <person name="Steindorff A."/>
            <person name="Ohm R."/>
            <person name="Martin F."/>
            <person name="Silar P."/>
            <person name="Natvig D."/>
            <person name="Lalanne C."/>
            <person name="Gautier V."/>
            <person name="Ament-Velasquez S.L."/>
            <person name="Kruys A."/>
            <person name="Hutchinson M.I."/>
            <person name="Powell A.J."/>
            <person name="Barry K."/>
            <person name="Miller A.N."/>
            <person name="Grigoriev I.V."/>
            <person name="Debuchy R."/>
            <person name="Gladieux P."/>
            <person name="Thoren M.H."/>
            <person name="Johannesson H."/>
        </authorList>
    </citation>
    <scope>NUCLEOTIDE SEQUENCE</scope>
    <source>
        <strain evidence="3">8032-3</strain>
    </source>
</reference>
<dbReference type="EMBL" id="MU839007">
    <property type="protein sequence ID" value="KAK1767797.1"/>
    <property type="molecule type" value="Genomic_DNA"/>
</dbReference>
<feature type="region of interest" description="Disordered" evidence="1">
    <location>
        <begin position="658"/>
        <end position="728"/>
    </location>
</feature>
<dbReference type="SUPFAM" id="SSF52540">
    <property type="entry name" value="P-loop containing nucleoside triphosphate hydrolases"/>
    <property type="match status" value="1"/>
</dbReference>
<dbReference type="SMART" id="SM00382">
    <property type="entry name" value="AAA"/>
    <property type="match status" value="1"/>
</dbReference>
<dbReference type="PANTHER" id="PTHR46411:SF3">
    <property type="entry name" value="AAA+ ATPASE DOMAIN-CONTAINING PROTEIN"/>
    <property type="match status" value="1"/>
</dbReference>
<evidence type="ECO:0000313" key="4">
    <source>
        <dbReference type="Proteomes" id="UP001244011"/>
    </source>
</evidence>
<dbReference type="Proteomes" id="UP001244011">
    <property type="component" value="Unassembled WGS sequence"/>
</dbReference>
<keyword evidence="4" id="KW-1185">Reference proteome</keyword>
<feature type="domain" description="AAA+ ATPase" evidence="2">
    <location>
        <begin position="500"/>
        <end position="631"/>
    </location>
</feature>
<dbReference type="InterPro" id="IPR054289">
    <property type="entry name" value="DUF7025"/>
</dbReference>
<dbReference type="InterPro" id="IPR003593">
    <property type="entry name" value="AAA+_ATPase"/>
</dbReference>